<dbReference type="Proteomes" id="UP000560658">
    <property type="component" value="Unassembled WGS sequence"/>
</dbReference>
<comment type="caution">
    <text evidence="1">The sequence shown here is derived from an EMBL/GenBank/DDBJ whole genome shotgun (WGS) entry which is preliminary data.</text>
</comment>
<protein>
    <submittedName>
        <fullName evidence="1">Uncharacterized protein</fullName>
    </submittedName>
</protein>
<dbReference type="NCBIfam" id="NF047593">
    <property type="entry name" value="IS66_ISAeme5_TnpA"/>
    <property type="match status" value="1"/>
</dbReference>
<evidence type="ECO:0000313" key="1">
    <source>
        <dbReference type="EMBL" id="MBB4046477.1"/>
    </source>
</evidence>
<dbReference type="EMBL" id="JACIER010000046">
    <property type="protein sequence ID" value="MBB4046477.1"/>
    <property type="molecule type" value="Genomic_DNA"/>
</dbReference>
<dbReference type="AlphaFoldDB" id="A0A840D1X4"/>
<evidence type="ECO:0000313" key="2">
    <source>
        <dbReference type="Proteomes" id="UP000560658"/>
    </source>
</evidence>
<keyword evidence="2" id="KW-1185">Reference proteome</keyword>
<reference evidence="1" key="1">
    <citation type="submission" date="2020-08" db="EMBL/GenBank/DDBJ databases">
        <title>Genomic Encyclopedia of Type Strains, Phase IV (KMG-IV): sequencing the most valuable type-strain genomes for metagenomic binning, comparative biology and taxonomic classification.</title>
        <authorList>
            <person name="Goeker M."/>
        </authorList>
    </citation>
    <scope>NUCLEOTIDE SEQUENCE [LARGE SCALE GENOMIC DNA]</scope>
    <source>
        <strain evidence="1">DSM 105720</strain>
    </source>
</reference>
<proteinExistence type="predicted"/>
<accession>A0A840D1X4</accession>
<organism evidence="1 2">
    <name type="scientific">Bacteroides reticulotermitis</name>
    <dbReference type="NCBI Taxonomy" id="1133319"/>
    <lineage>
        <taxon>Bacteria</taxon>
        <taxon>Pseudomonadati</taxon>
        <taxon>Bacteroidota</taxon>
        <taxon>Bacteroidia</taxon>
        <taxon>Bacteroidales</taxon>
        <taxon>Bacteroidaceae</taxon>
        <taxon>Bacteroides</taxon>
    </lineage>
</organism>
<gene>
    <name evidence="1" type="ORF">GGR06_004318</name>
</gene>
<sequence length="88" mass="9651">MGINESRFYYWKKKIEAPIETASGSFIPIQMNQGRNGKIQICSPQPGKSMGPASASAQDVCEIVYGNGVILRIKSDMSLEMLKALITL</sequence>
<name>A0A840D1X4_9BACE</name>